<feature type="compositionally biased region" description="Basic and acidic residues" evidence="12">
    <location>
        <begin position="378"/>
        <end position="399"/>
    </location>
</feature>
<dbReference type="Pfam" id="PF00270">
    <property type="entry name" value="DEAD"/>
    <property type="match status" value="1"/>
</dbReference>
<dbReference type="AlphaFoldDB" id="A0A9X2W317"/>
<feature type="region of interest" description="Disordered" evidence="12">
    <location>
        <begin position="378"/>
        <end position="466"/>
    </location>
</feature>
<feature type="short sequence motif" description="Q motif" evidence="10">
    <location>
        <begin position="1"/>
        <end position="29"/>
    </location>
</feature>
<accession>A0A9X2W317</accession>
<dbReference type="InterPro" id="IPR044742">
    <property type="entry name" value="DEAD/DEAH_RhlB"/>
</dbReference>
<evidence type="ECO:0000256" key="11">
    <source>
        <dbReference type="RuleBase" id="RU000492"/>
    </source>
</evidence>
<dbReference type="Gene3D" id="3.40.50.300">
    <property type="entry name" value="P-loop containing nucleotide triphosphate hydrolases"/>
    <property type="match status" value="2"/>
</dbReference>
<dbReference type="GO" id="GO:0042255">
    <property type="term" value="P:ribosome assembly"/>
    <property type="evidence" value="ECO:0007669"/>
    <property type="project" value="UniProtKB-ARBA"/>
</dbReference>
<evidence type="ECO:0000256" key="7">
    <source>
        <dbReference type="ARBA" id="ARBA00038437"/>
    </source>
</evidence>
<keyword evidence="3 11" id="KW-0547">Nucleotide-binding</keyword>
<evidence type="ECO:0000256" key="1">
    <source>
        <dbReference type="ARBA" id="ARBA00012552"/>
    </source>
</evidence>
<dbReference type="InterPro" id="IPR011545">
    <property type="entry name" value="DEAD/DEAH_box_helicase_dom"/>
</dbReference>
<dbReference type="InterPro" id="IPR000629">
    <property type="entry name" value="RNA-helicase_DEAD-box_CS"/>
</dbReference>
<dbReference type="RefSeq" id="WP_259961916.1">
    <property type="nucleotide sequence ID" value="NZ_JAOAMV010000004.1"/>
</dbReference>
<evidence type="ECO:0000256" key="2">
    <source>
        <dbReference type="ARBA" id="ARBA00022490"/>
    </source>
</evidence>
<feature type="domain" description="Helicase ATP-binding" evidence="13">
    <location>
        <begin position="32"/>
        <end position="205"/>
    </location>
</feature>
<dbReference type="SMART" id="SM00487">
    <property type="entry name" value="DEXDc"/>
    <property type="match status" value="1"/>
</dbReference>
<evidence type="ECO:0000313" key="17">
    <source>
        <dbReference type="Proteomes" id="UP001142648"/>
    </source>
</evidence>
<dbReference type="EMBL" id="JAOAMV010000004">
    <property type="protein sequence ID" value="MCT2559045.1"/>
    <property type="molecule type" value="Genomic_DNA"/>
</dbReference>
<name>A0A9X2W317_9SPHN</name>
<dbReference type="GO" id="GO:0003676">
    <property type="term" value="F:nucleic acid binding"/>
    <property type="evidence" value="ECO:0007669"/>
    <property type="project" value="InterPro"/>
</dbReference>
<dbReference type="SMART" id="SM00490">
    <property type="entry name" value="HELICc"/>
    <property type="match status" value="1"/>
</dbReference>
<gene>
    <name evidence="16" type="ORF">N0B51_08630</name>
</gene>
<evidence type="ECO:0000259" key="15">
    <source>
        <dbReference type="PROSITE" id="PS51195"/>
    </source>
</evidence>
<dbReference type="GO" id="GO:0005524">
    <property type="term" value="F:ATP binding"/>
    <property type="evidence" value="ECO:0007669"/>
    <property type="project" value="UniProtKB-KW"/>
</dbReference>
<dbReference type="InterPro" id="IPR014014">
    <property type="entry name" value="RNA_helicase_DEAD_Q_motif"/>
</dbReference>
<proteinExistence type="inferred from homology"/>
<evidence type="ECO:0000256" key="8">
    <source>
        <dbReference type="ARBA" id="ARBA00047984"/>
    </source>
</evidence>
<comment type="catalytic activity">
    <reaction evidence="8">
        <text>ATP + H2O = ADP + phosphate + H(+)</text>
        <dbReference type="Rhea" id="RHEA:13065"/>
        <dbReference type="ChEBI" id="CHEBI:15377"/>
        <dbReference type="ChEBI" id="CHEBI:15378"/>
        <dbReference type="ChEBI" id="CHEBI:30616"/>
        <dbReference type="ChEBI" id="CHEBI:43474"/>
        <dbReference type="ChEBI" id="CHEBI:456216"/>
        <dbReference type="EC" id="3.6.4.13"/>
    </reaction>
</comment>
<evidence type="ECO:0000256" key="9">
    <source>
        <dbReference type="ARBA" id="ARBA00074363"/>
    </source>
</evidence>
<reference evidence="16" key="1">
    <citation type="submission" date="2022-09" db="EMBL/GenBank/DDBJ databases">
        <title>The genome sequence of Tsuneonella sp. YG55.</title>
        <authorList>
            <person name="Liu Y."/>
        </authorList>
    </citation>
    <scope>NUCLEOTIDE SEQUENCE</scope>
    <source>
        <strain evidence="16">YG55</strain>
    </source>
</reference>
<evidence type="ECO:0000259" key="14">
    <source>
        <dbReference type="PROSITE" id="PS51194"/>
    </source>
</evidence>
<dbReference type="GO" id="GO:0016787">
    <property type="term" value="F:hydrolase activity"/>
    <property type="evidence" value="ECO:0007669"/>
    <property type="project" value="UniProtKB-KW"/>
</dbReference>
<sequence length="466" mass="51482">MTFADLGLSPELLKAVESAGYTEPTPIQAQAIPPVLMMKDIIGIAQTGTGKTASFVLPMIDIMSHGRRRALMPRSLILEPTRELAAQVAENFEKYGTNHDLKMALLIGGVQMGDQLKALNEGVDVLIATPGRLMDLFERGKILLTGCELLVIDEADRMLDMGFIPDIEFICSKLPETRQTMLFSATMPPPIEKLAKKFLNNPKRIEVSRRASTNENITAFKVPVKARDKRSTLRWLLNNDLVETAIIFANRKTTVRELNKSLQRHGFASSEIHGDMDQASRLKELDRFKKGEVNILVASDVAARGLDIKGVSHVFNFDTPWHPDDYVHRIGRTGRAGNKGRAFTLVAEDDAEAIENVEKLTGSPVPVFGKKDVRIELKAPEPASRKPAEEADEVADPKPARRKRPERGQSRERGEGGDAPGRERAPGPARAVREQRPRRDDRGEEPAGKPGEWNGPVPGFLDVGFG</sequence>
<comment type="caution">
    <text evidence="16">The sequence shown here is derived from an EMBL/GenBank/DDBJ whole genome shotgun (WGS) entry which is preliminary data.</text>
</comment>
<dbReference type="InterPro" id="IPR050079">
    <property type="entry name" value="DEAD_box_RNA_helicase"/>
</dbReference>
<evidence type="ECO:0000256" key="6">
    <source>
        <dbReference type="ARBA" id="ARBA00022840"/>
    </source>
</evidence>
<dbReference type="CDD" id="cd18787">
    <property type="entry name" value="SF2_C_DEAD"/>
    <property type="match status" value="1"/>
</dbReference>
<evidence type="ECO:0000256" key="4">
    <source>
        <dbReference type="ARBA" id="ARBA00022801"/>
    </source>
</evidence>
<dbReference type="PROSITE" id="PS51195">
    <property type="entry name" value="Q_MOTIF"/>
    <property type="match status" value="1"/>
</dbReference>
<feature type="domain" description="DEAD-box RNA helicase Q" evidence="15">
    <location>
        <begin position="1"/>
        <end position="29"/>
    </location>
</feature>
<dbReference type="InterPro" id="IPR001650">
    <property type="entry name" value="Helicase_C-like"/>
</dbReference>
<dbReference type="PANTHER" id="PTHR47959:SF13">
    <property type="entry name" value="ATP-DEPENDENT RNA HELICASE RHLE"/>
    <property type="match status" value="1"/>
</dbReference>
<keyword evidence="6 11" id="KW-0067">ATP-binding</keyword>
<keyword evidence="17" id="KW-1185">Reference proteome</keyword>
<evidence type="ECO:0000256" key="12">
    <source>
        <dbReference type="SAM" id="MobiDB-lite"/>
    </source>
</evidence>
<dbReference type="GO" id="GO:0003724">
    <property type="term" value="F:RNA helicase activity"/>
    <property type="evidence" value="ECO:0007669"/>
    <property type="project" value="UniProtKB-EC"/>
</dbReference>
<dbReference type="PROSITE" id="PS51194">
    <property type="entry name" value="HELICASE_CTER"/>
    <property type="match status" value="1"/>
</dbReference>
<dbReference type="EC" id="3.6.4.13" evidence="1"/>
<dbReference type="InterPro" id="IPR027417">
    <property type="entry name" value="P-loop_NTPase"/>
</dbReference>
<dbReference type="SUPFAM" id="SSF52540">
    <property type="entry name" value="P-loop containing nucleoside triphosphate hydrolases"/>
    <property type="match status" value="1"/>
</dbReference>
<dbReference type="FunFam" id="3.40.50.300:FF:000108">
    <property type="entry name" value="ATP-dependent RNA helicase RhlE"/>
    <property type="match status" value="1"/>
</dbReference>
<dbReference type="PANTHER" id="PTHR47959">
    <property type="entry name" value="ATP-DEPENDENT RNA HELICASE RHLE-RELATED"/>
    <property type="match status" value="1"/>
</dbReference>
<keyword evidence="4 11" id="KW-0378">Hydrolase</keyword>
<evidence type="ECO:0000256" key="10">
    <source>
        <dbReference type="PROSITE-ProRule" id="PRU00552"/>
    </source>
</evidence>
<evidence type="ECO:0000256" key="5">
    <source>
        <dbReference type="ARBA" id="ARBA00022806"/>
    </source>
</evidence>
<dbReference type="PROSITE" id="PS00039">
    <property type="entry name" value="DEAD_ATP_HELICASE"/>
    <property type="match status" value="1"/>
</dbReference>
<keyword evidence="5 11" id="KW-0347">Helicase</keyword>
<evidence type="ECO:0000256" key="3">
    <source>
        <dbReference type="ARBA" id="ARBA00022741"/>
    </source>
</evidence>
<evidence type="ECO:0000313" key="16">
    <source>
        <dbReference type="EMBL" id="MCT2559045.1"/>
    </source>
</evidence>
<feature type="domain" description="Helicase C-terminal" evidence="14">
    <location>
        <begin position="236"/>
        <end position="381"/>
    </location>
</feature>
<dbReference type="PROSITE" id="PS51192">
    <property type="entry name" value="HELICASE_ATP_BIND_1"/>
    <property type="match status" value="1"/>
</dbReference>
<comment type="similarity">
    <text evidence="7 11">Belongs to the DEAD box helicase family.</text>
</comment>
<evidence type="ECO:0000259" key="13">
    <source>
        <dbReference type="PROSITE" id="PS51192"/>
    </source>
</evidence>
<keyword evidence="2" id="KW-0963">Cytoplasm</keyword>
<dbReference type="Pfam" id="PF00271">
    <property type="entry name" value="Helicase_C"/>
    <property type="match status" value="1"/>
</dbReference>
<organism evidence="16 17">
    <name type="scientific">Tsuneonella litorea</name>
    <dbReference type="NCBI Taxonomy" id="2976475"/>
    <lineage>
        <taxon>Bacteria</taxon>
        <taxon>Pseudomonadati</taxon>
        <taxon>Pseudomonadota</taxon>
        <taxon>Alphaproteobacteria</taxon>
        <taxon>Sphingomonadales</taxon>
        <taxon>Erythrobacteraceae</taxon>
        <taxon>Tsuneonella</taxon>
    </lineage>
</organism>
<dbReference type="GO" id="GO:0009266">
    <property type="term" value="P:response to temperature stimulus"/>
    <property type="evidence" value="ECO:0007669"/>
    <property type="project" value="UniProtKB-ARBA"/>
</dbReference>
<dbReference type="GO" id="GO:0005829">
    <property type="term" value="C:cytosol"/>
    <property type="evidence" value="ECO:0007669"/>
    <property type="project" value="TreeGrafter"/>
</dbReference>
<dbReference type="CDD" id="cd00268">
    <property type="entry name" value="DEADc"/>
    <property type="match status" value="1"/>
</dbReference>
<protein>
    <recommendedName>
        <fullName evidence="9">DEAD-box ATP-dependent RNA helicase RhpA</fullName>
        <ecNumber evidence="1">3.6.4.13</ecNumber>
    </recommendedName>
</protein>
<feature type="compositionally biased region" description="Basic and acidic residues" evidence="12">
    <location>
        <begin position="406"/>
        <end position="447"/>
    </location>
</feature>
<dbReference type="InterPro" id="IPR014001">
    <property type="entry name" value="Helicase_ATP-bd"/>
</dbReference>
<dbReference type="Proteomes" id="UP001142648">
    <property type="component" value="Unassembled WGS sequence"/>
</dbReference>